<protein>
    <submittedName>
        <fullName evidence="3">Glycoside hydrolase family 16 protein</fullName>
    </submittedName>
</protein>
<dbReference type="GO" id="GO:0005975">
    <property type="term" value="P:carbohydrate metabolic process"/>
    <property type="evidence" value="ECO:0007669"/>
    <property type="project" value="InterPro"/>
</dbReference>
<dbReference type="Gene3D" id="2.60.120.200">
    <property type="match status" value="1"/>
</dbReference>
<evidence type="ECO:0000313" key="3">
    <source>
        <dbReference type="EMBL" id="KAB2811679.1"/>
    </source>
</evidence>
<organism evidence="3 4">
    <name type="scientific">Nocardioides simplex</name>
    <name type="common">Arthrobacter simplex</name>
    <dbReference type="NCBI Taxonomy" id="2045"/>
    <lineage>
        <taxon>Bacteria</taxon>
        <taxon>Bacillati</taxon>
        <taxon>Actinomycetota</taxon>
        <taxon>Actinomycetes</taxon>
        <taxon>Propionibacteriales</taxon>
        <taxon>Nocardioidaceae</taxon>
        <taxon>Pimelobacter</taxon>
    </lineage>
</organism>
<sequence length="435" mass="45925">MTTHPRRLISLAALALVLGAAAVVAPMVAQATPPAPTLTVVAAPNPVGQNDTSTFTVTVDPGLAGETVQLEHKALGLLWSLVDSTTLDADLQARFAVKQGLLGNYQYRVKVAANANHTAGTSAVTTLNVVVDPTPVAVPGVYGCASATPSVARPGGGSWQCTFSDEFSGTALDTTYWHVAKQGLMTQPKVEKACFGDESTGNVKVDGGSLHLTASVKATATACPANPTKSSRKFGAAVWHNVPDGTQPTLQQTYGYYEVRAKLPSLHGSTEGRAVTPPATPTYPTDTAKGLQETFYLWPTTDRYGFWPLSGEMDFAEFYSAAGNLNAPAMHQLSGTTTGGWKSPGCNIDPTTGGTVGGFNTYKFLWSSTRLTTWVNDNPTPCSDLAISGGPFNKGFYLILMQAFGNAETLNEYTLTPGDTPDVGTTEIDYVRVWQ</sequence>
<dbReference type="Proteomes" id="UP000449906">
    <property type="component" value="Unassembled WGS sequence"/>
</dbReference>
<dbReference type="InterPro" id="IPR050546">
    <property type="entry name" value="Glycosyl_Hydrlase_16"/>
</dbReference>
<dbReference type="EMBL" id="WBVM01000001">
    <property type="protein sequence ID" value="KAB2811679.1"/>
    <property type="molecule type" value="Genomic_DNA"/>
</dbReference>
<dbReference type="PROSITE" id="PS51762">
    <property type="entry name" value="GH16_2"/>
    <property type="match status" value="1"/>
</dbReference>
<dbReference type="PANTHER" id="PTHR10963:SF60">
    <property type="entry name" value="GRAM-NEGATIVE BACTERIA-BINDING PROTEIN 1-RELATED"/>
    <property type="match status" value="1"/>
</dbReference>
<accession>A0A7J5E0E5</accession>
<dbReference type="AlphaFoldDB" id="A0A7J5E0E5"/>
<name>A0A7J5E0E5_NOCSI</name>
<feature type="domain" description="GH16" evidence="2">
    <location>
        <begin position="127"/>
        <end position="435"/>
    </location>
</feature>
<reference evidence="3 4" key="1">
    <citation type="submission" date="2019-09" db="EMBL/GenBank/DDBJ databases">
        <title>Pimelobacter sp. isolated from Paulinella.</title>
        <authorList>
            <person name="Jeong S.E."/>
        </authorList>
    </citation>
    <scope>NUCLEOTIDE SEQUENCE [LARGE SCALE GENOMIC DNA]</scope>
    <source>
        <strain evidence="3 4">Pch-N</strain>
    </source>
</reference>
<dbReference type="InterPro" id="IPR000757">
    <property type="entry name" value="Beta-glucanase-like"/>
</dbReference>
<keyword evidence="3" id="KW-0378">Hydrolase</keyword>
<evidence type="ECO:0000259" key="2">
    <source>
        <dbReference type="PROSITE" id="PS51762"/>
    </source>
</evidence>
<dbReference type="GO" id="GO:0004553">
    <property type="term" value="F:hydrolase activity, hydrolyzing O-glycosyl compounds"/>
    <property type="evidence" value="ECO:0007669"/>
    <property type="project" value="InterPro"/>
</dbReference>
<evidence type="ECO:0000313" key="4">
    <source>
        <dbReference type="Proteomes" id="UP000449906"/>
    </source>
</evidence>
<keyword evidence="1" id="KW-0732">Signal</keyword>
<evidence type="ECO:0000256" key="1">
    <source>
        <dbReference type="SAM" id="SignalP"/>
    </source>
</evidence>
<feature type="chain" id="PRO_5029583361" evidence="1">
    <location>
        <begin position="32"/>
        <end position="435"/>
    </location>
</feature>
<gene>
    <name evidence="3" type="ORF">F9L07_07405</name>
</gene>
<proteinExistence type="predicted"/>
<comment type="caution">
    <text evidence="3">The sequence shown here is derived from an EMBL/GenBank/DDBJ whole genome shotgun (WGS) entry which is preliminary data.</text>
</comment>
<dbReference type="RefSeq" id="WP_151579125.1">
    <property type="nucleotide sequence ID" value="NZ_WBVM01000001.1"/>
</dbReference>
<dbReference type="CDD" id="cd08023">
    <property type="entry name" value="GH16_laminarinase_like"/>
    <property type="match status" value="1"/>
</dbReference>
<dbReference type="InterPro" id="IPR013320">
    <property type="entry name" value="ConA-like_dom_sf"/>
</dbReference>
<feature type="signal peptide" evidence="1">
    <location>
        <begin position="1"/>
        <end position="31"/>
    </location>
</feature>
<dbReference type="PANTHER" id="PTHR10963">
    <property type="entry name" value="GLYCOSYL HYDROLASE-RELATED"/>
    <property type="match status" value="1"/>
</dbReference>
<dbReference type="SUPFAM" id="SSF49899">
    <property type="entry name" value="Concanavalin A-like lectins/glucanases"/>
    <property type="match status" value="1"/>
</dbReference>